<organism evidence="1 2">
    <name type="scientific">Paramixta manurensis</name>
    <dbReference type="NCBI Taxonomy" id="2740817"/>
    <lineage>
        <taxon>Bacteria</taxon>
        <taxon>Pseudomonadati</taxon>
        <taxon>Pseudomonadota</taxon>
        <taxon>Gammaproteobacteria</taxon>
        <taxon>Enterobacterales</taxon>
        <taxon>Erwiniaceae</taxon>
        <taxon>Paramixta</taxon>
    </lineage>
</organism>
<accession>A0A6M8U7U3</accession>
<dbReference type="EMBL" id="CP054212">
    <property type="protein sequence ID" value="QKJ86826.1"/>
    <property type="molecule type" value="Genomic_DNA"/>
</dbReference>
<dbReference type="Proteomes" id="UP000505325">
    <property type="component" value="Chromosome"/>
</dbReference>
<protein>
    <recommendedName>
        <fullName evidence="3">MBL fold metallo-hydrolase</fullName>
    </recommendedName>
</protein>
<sequence>MKALYDDLWISTPEFIEETPDQQRMMHGFMLRHPRGNLVISRLGHPQDLEALAELGGVMRHYLTHWHEASPIGLTLQQRFNSALYCHTRALGPVSRVLEPDATFNFAEQHFGDFDVLPSPGHTPGSTSFLYRSPYGKTYLFVGATLTRAHGRWATVRSEESNQADLAQTLSHYRTLRPDVVLMSHTWGHLSWQEVTLEQWLAAIDDAEQFTLDERESSHAHRPQTPA</sequence>
<dbReference type="SUPFAM" id="SSF56281">
    <property type="entry name" value="Metallo-hydrolase/oxidoreductase"/>
    <property type="match status" value="1"/>
</dbReference>
<evidence type="ECO:0008006" key="3">
    <source>
        <dbReference type="Google" id="ProtNLM"/>
    </source>
</evidence>
<gene>
    <name evidence="1" type="ORF">PMPD1_1876</name>
</gene>
<dbReference type="InterPro" id="IPR036866">
    <property type="entry name" value="RibonucZ/Hydroxyglut_hydro"/>
</dbReference>
<dbReference type="Gene3D" id="3.60.15.10">
    <property type="entry name" value="Ribonuclease Z/Hydroxyacylglutathione hydrolase-like"/>
    <property type="match status" value="1"/>
</dbReference>
<proteinExistence type="predicted"/>
<evidence type="ECO:0000313" key="1">
    <source>
        <dbReference type="EMBL" id="QKJ86826.1"/>
    </source>
</evidence>
<dbReference type="AlphaFoldDB" id="A0A6M8U7U3"/>
<reference evidence="1 2" key="1">
    <citation type="submission" date="2020-06" db="EMBL/GenBank/DDBJ databases">
        <title>Genome sequence of Paramixta manurensis strain PD-1.</title>
        <authorList>
            <person name="Lee C.W."/>
            <person name="Kim J."/>
        </authorList>
    </citation>
    <scope>NUCLEOTIDE SEQUENCE [LARGE SCALE GENOMIC DNA]</scope>
    <source>
        <strain evidence="1 2">PD-1</strain>
    </source>
</reference>
<dbReference type="RefSeq" id="WP_173633816.1">
    <property type="nucleotide sequence ID" value="NZ_CP054212.1"/>
</dbReference>
<evidence type="ECO:0000313" key="2">
    <source>
        <dbReference type="Proteomes" id="UP000505325"/>
    </source>
</evidence>
<name>A0A6M8U7U3_9GAMM</name>
<keyword evidence="2" id="KW-1185">Reference proteome</keyword>
<dbReference type="KEGG" id="pmak:PMPD1_1876"/>